<dbReference type="EMBL" id="CP002207">
    <property type="protein sequence ID" value="ADP34485.1"/>
    <property type="molecule type" value="Genomic_DNA"/>
</dbReference>
<evidence type="ECO:0000256" key="6">
    <source>
        <dbReference type="ARBA" id="ARBA00023288"/>
    </source>
</evidence>
<keyword evidence="3" id="KW-0813">Transport</keyword>
<feature type="region of interest" description="Disordered" evidence="7">
    <location>
        <begin position="24"/>
        <end position="46"/>
    </location>
</feature>
<keyword evidence="4 8" id="KW-0732">Signal</keyword>
<proteinExistence type="inferred from homology"/>
<name>A0ABM5M2Q3_BACA1</name>
<evidence type="ECO:0000256" key="2">
    <source>
        <dbReference type="ARBA" id="ARBA00008814"/>
    </source>
</evidence>
<dbReference type="Gene3D" id="3.40.50.1980">
    <property type="entry name" value="Nitrogenase molybdenum iron protein domain"/>
    <property type="match status" value="2"/>
</dbReference>
<dbReference type="PROSITE" id="PS50983">
    <property type="entry name" value="FE_B12_PBP"/>
    <property type="match status" value="1"/>
</dbReference>
<gene>
    <name evidence="10" type="ordered locus">BATR1942_17840</name>
</gene>
<keyword evidence="11" id="KW-1185">Reference proteome</keyword>
<evidence type="ECO:0000313" key="10">
    <source>
        <dbReference type="EMBL" id="ADP34485.1"/>
    </source>
</evidence>
<dbReference type="CDD" id="cd01138">
    <property type="entry name" value="FeuA"/>
    <property type="match status" value="1"/>
</dbReference>
<dbReference type="PANTHER" id="PTHR30532:SF26">
    <property type="entry name" value="IRON(3+)-HYDROXAMATE-BINDING PROTEIN FHUD"/>
    <property type="match status" value="1"/>
</dbReference>
<evidence type="ECO:0000256" key="3">
    <source>
        <dbReference type="ARBA" id="ARBA00022448"/>
    </source>
</evidence>
<sequence length="323" mass="35824">MRKNTLVMGLLVLLLLFVSACSGSASKESTGGSASGKEKTEMRTYKSTKGNVKIPVHPKRIVTDFYAGEFFSVGANVVGSGSWSFDNPFLKNQMKDVKDIGDPVSVEKVMELQPDLIVVMNDENVDKLKKIAPTVVVPYNTAKNVEDTVELFGDIAGAKNEAKSFMADFNKKAAAAKKKIAGVIDKDATFGLYENTDKGEFWAFNDNAGRGGQAIYNALGLKAPKKIEQDIMKTGEMKQLSQEVIPEYAADYMFITDYNPKGESKTLDKLKESSIWKNLDAVKKNRVFINDFDTYYPYDPISVSKQVDLIADMLVKREKENQK</sequence>
<keyword evidence="6 10" id="KW-0449">Lipoprotein</keyword>
<reference evidence="10 11" key="1">
    <citation type="journal article" date="2011" name="Front. Microbiol.">
        <title>Genomic signatures of strain selection and enhancement in Bacillus atrophaeus var. globigii, a historical biowarfare simulant.</title>
        <authorList>
            <person name="Gibbons H.S."/>
            <person name="Broomall S.M."/>
            <person name="McNew L.A."/>
            <person name="Daligault H."/>
            <person name="Chapman C."/>
            <person name="Bruce D."/>
            <person name="Karavis M."/>
            <person name="Krepps M."/>
            <person name="McGregor P.A."/>
            <person name="Hong C."/>
            <person name="Park K.H."/>
            <person name="Akmal A."/>
            <person name="Feldman A."/>
            <person name="Lin J.S."/>
            <person name="Chang W.E."/>
            <person name="Higgs B.W."/>
            <person name="Demirev P."/>
            <person name="Lindquist J."/>
            <person name="Liem A."/>
            <person name="Fochler E."/>
            <person name="Read T.D."/>
            <person name="Tapia R."/>
            <person name="Johnson S."/>
            <person name="Bishop-Lilly K.A."/>
            <person name="Detter C."/>
            <person name="Han C."/>
            <person name="Sozhamannan S."/>
            <person name="Rosenzweig C.N."/>
            <person name="Skowronski E.W."/>
        </authorList>
    </citation>
    <scope>NUCLEOTIDE SEQUENCE [LARGE SCALE GENOMIC DNA]</scope>
    <source>
        <strain evidence="10 11">1942</strain>
    </source>
</reference>
<evidence type="ECO:0000259" key="9">
    <source>
        <dbReference type="PROSITE" id="PS50983"/>
    </source>
</evidence>
<dbReference type="SUPFAM" id="SSF53807">
    <property type="entry name" value="Helical backbone' metal receptor"/>
    <property type="match status" value="1"/>
</dbReference>
<dbReference type="PROSITE" id="PS51257">
    <property type="entry name" value="PROKAR_LIPOPROTEIN"/>
    <property type="match status" value="1"/>
</dbReference>
<evidence type="ECO:0000256" key="5">
    <source>
        <dbReference type="ARBA" id="ARBA00023139"/>
    </source>
</evidence>
<dbReference type="PANTHER" id="PTHR30532">
    <property type="entry name" value="IRON III DICITRATE-BINDING PERIPLASMIC PROTEIN"/>
    <property type="match status" value="1"/>
</dbReference>
<feature type="domain" description="Fe/B12 periplasmic-binding" evidence="9">
    <location>
        <begin position="60"/>
        <end position="318"/>
    </location>
</feature>
<keyword evidence="5" id="KW-0564">Palmitate</keyword>
<evidence type="ECO:0000256" key="7">
    <source>
        <dbReference type="SAM" id="MobiDB-lite"/>
    </source>
</evidence>
<dbReference type="Proteomes" id="UP000006867">
    <property type="component" value="Chromosome"/>
</dbReference>
<evidence type="ECO:0000256" key="1">
    <source>
        <dbReference type="ARBA" id="ARBA00004193"/>
    </source>
</evidence>
<evidence type="ECO:0000313" key="11">
    <source>
        <dbReference type="Proteomes" id="UP000006867"/>
    </source>
</evidence>
<dbReference type="Pfam" id="PF01497">
    <property type="entry name" value="Peripla_BP_2"/>
    <property type="match status" value="1"/>
</dbReference>
<dbReference type="RefSeq" id="WP_003326217.1">
    <property type="nucleotide sequence ID" value="NC_014639.1"/>
</dbReference>
<feature type="signal peptide" evidence="8">
    <location>
        <begin position="1"/>
        <end position="24"/>
    </location>
</feature>
<comment type="subcellular location">
    <subcellularLocation>
        <location evidence="1">Cell membrane</location>
        <topology evidence="1">Lipid-anchor</topology>
    </subcellularLocation>
</comment>
<feature type="chain" id="PRO_5045906668" evidence="8">
    <location>
        <begin position="25"/>
        <end position="323"/>
    </location>
</feature>
<dbReference type="InterPro" id="IPR051313">
    <property type="entry name" value="Bact_iron-sidero_bind"/>
</dbReference>
<dbReference type="InterPro" id="IPR002491">
    <property type="entry name" value="ABC_transptr_periplasmic_BD"/>
</dbReference>
<evidence type="ECO:0000256" key="4">
    <source>
        <dbReference type="ARBA" id="ARBA00022729"/>
    </source>
</evidence>
<protein>
    <submittedName>
        <fullName evidence="10">ABC transporter ferrioxamine binding lipoprotein</fullName>
    </submittedName>
</protein>
<organism evidence="10 11">
    <name type="scientific">Bacillus atrophaeus (strain 1942)</name>
    <dbReference type="NCBI Taxonomy" id="720555"/>
    <lineage>
        <taxon>Bacteria</taxon>
        <taxon>Bacillati</taxon>
        <taxon>Bacillota</taxon>
        <taxon>Bacilli</taxon>
        <taxon>Bacillales</taxon>
        <taxon>Bacillaceae</taxon>
        <taxon>Bacillus</taxon>
    </lineage>
</organism>
<evidence type="ECO:0000256" key="8">
    <source>
        <dbReference type="SAM" id="SignalP"/>
    </source>
</evidence>
<accession>A0ABM5M2Q3</accession>
<comment type="similarity">
    <text evidence="2">Belongs to the bacterial solute-binding protein 8 family.</text>
</comment>